<feature type="compositionally biased region" description="Basic and acidic residues" evidence="1">
    <location>
        <begin position="79"/>
        <end position="90"/>
    </location>
</feature>
<feature type="region of interest" description="Disordered" evidence="1">
    <location>
        <begin position="125"/>
        <end position="171"/>
    </location>
</feature>
<name>A0A6P6RKR0_CARAU</name>
<feature type="region of interest" description="Disordered" evidence="1">
    <location>
        <begin position="69"/>
        <end position="90"/>
    </location>
</feature>
<sequence length="440" mass="50558">MLRSTPNQTSSLPSEIHEKQQTKKTISSIRNGADTFSEDAVPDENSSAKRLEVCDNCPQCDSEEVCLPETNHNAAPSSVKDDASQRNKKDDHKIALLSGKEEPYLSPLNSPKRCLINCSPEDETFTVGNGKRKRTSDYSQPEDYKGPKIGSDWEDRGNNRSSCEGKENKPHVNLSFEPELMRKKRFLYEIPETFGQNSEDGNSTAKMPDQPSGVRTSWERCPVEQIKNIADRSIEDLNTDISEPIRISDFSHYAKVIDYLIRFWWQQEKHERQDVTISVGGYSVRLQGSDLYCCPVRKYEKEIQLHDKHLNYATLKPSKEIAKNYSDTIWNYIKGHHDKVESCVLTPQDAIAVCAILFSEVIRYPSMFFHNILLMHCCKSWSEFSNYHPMVTGGSWKHQNKEEPPEKVVKREQENLVVCAKKIMRDEWKRGTLFKVTLQV</sequence>
<feature type="region of interest" description="Disordered" evidence="1">
    <location>
        <begin position="1"/>
        <end position="48"/>
    </location>
</feature>
<dbReference type="AlphaFoldDB" id="A0A6P6RKR0"/>
<dbReference type="OrthoDB" id="8813208at2759"/>
<gene>
    <name evidence="3" type="primary">LOC113120150</name>
</gene>
<keyword evidence="2" id="KW-1185">Reference proteome</keyword>
<feature type="compositionally biased region" description="Basic and acidic residues" evidence="1">
    <location>
        <begin position="142"/>
        <end position="170"/>
    </location>
</feature>
<reference evidence="3" key="1">
    <citation type="submission" date="2025-08" db="UniProtKB">
        <authorList>
            <consortium name="RefSeq"/>
        </authorList>
    </citation>
    <scope>IDENTIFICATION</scope>
    <source>
        <strain evidence="3">Wakin</strain>
        <tissue evidence="3">Muscle</tissue>
    </source>
</reference>
<dbReference type="KEGG" id="caua:113120150"/>
<accession>A0A6P6RKR0</accession>
<proteinExistence type="predicted"/>
<feature type="compositionally biased region" description="Polar residues" evidence="1">
    <location>
        <begin position="1"/>
        <end position="13"/>
    </location>
</feature>
<evidence type="ECO:0000256" key="1">
    <source>
        <dbReference type="SAM" id="MobiDB-lite"/>
    </source>
</evidence>
<evidence type="ECO:0000313" key="3">
    <source>
        <dbReference type="RefSeq" id="XP_026145875.1"/>
    </source>
</evidence>
<organism evidence="2 3">
    <name type="scientific">Carassius auratus</name>
    <name type="common">Goldfish</name>
    <dbReference type="NCBI Taxonomy" id="7957"/>
    <lineage>
        <taxon>Eukaryota</taxon>
        <taxon>Metazoa</taxon>
        <taxon>Chordata</taxon>
        <taxon>Craniata</taxon>
        <taxon>Vertebrata</taxon>
        <taxon>Euteleostomi</taxon>
        <taxon>Actinopterygii</taxon>
        <taxon>Neopterygii</taxon>
        <taxon>Teleostei</taxon>
        <taxon>Ostariophysi</taxon>
        <taxon>Cypriniformes</taxon>
        <taxon>Cyprinidae</taxon>
        <taxon>Cyprininae</taxon>
        <taxon>Carassius</taxon>
    </lineage>
</organism>
<dbReference type="Proteomes" id="UP000515129">
    <property type="component" value="Chromosome 19"/>
</dbReference>
<dbReference type="RefSeq" id="XP_026145875.1">
    <property type="nucleotide sequence ID" value="XM_026290090.1"/>
</dbReference>
<dbReference type="GeneID" id="113120150"/>
<feature type="compositionally biased region" description="Polar residues" evidence="1">
    <location>
        <begin position="194"/>
        <end position="205"/>
    </location>
</feature>
<evidence type="ECO:0000313" key="2">
    <source>
        <dbReference type="Proteomes" id="UP000515129"/>
    </source>
</evidence>
<protein>
    <submittedName>
        <fullName evidence="3">Uncharacterized protein LOC113120150</fullName>
    </submittedName>
</protein>
<feature type="region of interest" description="Disordered" evidence="1">
    <location>
        <begin position="194"/>
        <end position="217"/>
    </location>
</feature>